<dbReference type="Gene3D" id="2.60.120.260">
    <property type="entry name" value="Galactose-binding domain-like"/>
    <property type="match status" value="1"/>
</dbReference>
<dbReference type="RefSeq" id="WP_379876273.1">
    <property type="nucleotide sequence ID" value="NZ_JBHRTS010000003.1"/>
</dbReference>
<evidence type="ECO:0000256" key="3">
    <source>
        <dbReference type="SAM" id="MobiDB-lite"/>
    </source>
</evidence>
<evidence type="ECO:0000259" key="4">
    <source>
        <dbReference type="PROSITE" id="PS51829"/>
    </source>
</evidence>
<dbReference type="InterPro" id="IPR040853">
    <property type="entry name" value="RapA2_cadherin-like"/>
</dbReference>
<dbReference type="PROSITE" id="PS51829">
    <property type="entry name" value="P_HOMO_B"/>
    <property type="match status" value="1"/>
</dbReference>
<keyword evidence="1" id="KW-0645">Protease</keyword>
<evidence type="ECO:0000313" key="5">
    <source>
        <dbReference type="EMBL" id="MFC3193914.1"/>
    </source>
</evidence>
<reference evidence="6" key="1">
    <citation type="journal article" date="2019" name="Int. J. Syst. Evol. Microbiol.">
        <title>The Global Catalogue of Microorganisms (GCM) 10K type strain sequencing project: providing services to taxonomists for standard genome sequencing and annotation.</title>
        <authorList>
            <consortium name="The Broad Institute Genomics Platform"/>
            <consortium name="The Broad Institute Genome Sequencing Center for Infectious Disease"/>
            <person name="Wu L."/>
            <person name="Ma J."/>
        </authorList>
    </citation>
    <scope>NUCLEOTIDE SEQUENCE [LARGE SCALE GENOMIC DNA]</scope>
    <source>
        <strain evidence="6">KCTC 42953</strain>
    </source>
</reference>
<dbReference type="InterPro" id="IPR036116">
    <property type="entry name" value="FN3_sf"/>
</dbReference>
<keyword evidence="6" id="KW-1185">Reference proteome</keyword>
<dbReference type="Pfam" id="PF01483">
    <property type="entry name" value="P_proprotein"/>
    <property type="match status" value="1"/>
</dbReference>
<feature type="domain" description="P/Homo B" evidence="4">
    <location>
        <begin position="886"/>
        <end position="1047"/>
    </location>
</feature>
<gene>
    <name evidence="5" type="ORF">ACFODZ_06650</name>
</gene>
<dbReference type="InterPro" id="IPR008979">
    <property type="entry name" value="Galactose-bd-like_sf"/>
</dbReference>
<protein>
    <submittedName>
        <fullName evidence="5">Ig-like domain-containing protein</fullName>
    </submittedName>
</protein>
<dbReference type="Gene3D" id="2.60.40.10">
    <property type="entry name" value="Immunoglobulins"/>
    <property type="match status" value="1"/>
</dbReference>
<organism evidence="5 6">
    <name type="scientific">Marinicella sediminis</name>
    <dbReference type="NCBI Taxonomy" id="1792834"/>
    <lineage>
        <taxon>Bacteria</taxon>
        <taxon>Pseudomonadati</taxon>
        <taxon>Pseudomonadota</taxon>
        <taxon>Gammaproteobacteria</taxon>
        <taxon>Lysobacterales</taxon>
        <taxon>Marinicellaceae</taxon>
        <taxon>Marinicella</taxon>
    </lineage>
</organism>
<dbReference type="Gene3D" id="2.60.40.3440">
    <property type="match status" value="4"/>
</dbReference>
<evidence type="ECO:0000256" key="2">
    <source>
        <dbReference type="ARBA" id="ARBA00022801"/>
    </source>
</evidence>
<accession>A0ABV7J7I5</accession>
<dbReference type="NCBIfam" id="NF012211">
    <property type="entry name" value="tand_rpt_95"/>
    <property type="match status" value="4"/>
</dbReference>
<keyword evidence="2" id="KW-0378">Hydrolase</keyword>
<comment type="caution">
    <text evidence="5">The sequence shown here is derived from an EMBL/GenBank/DDBJ whole genome shotgun (WGS) entry which is preliminary data.</text>
</comment>
<feature type="region of interest" description="Disordered" evidence="3">
    <location>
        <begin position="225"/>
        <end position="246"/>
    </location>
</feature>
<dbReference type="InterPro" id="IPR002884">
    <property type="entry name" value="P_dom"/>
</dbReference>
<evidence type="ECO:0000313" key="6">
    <source>
        <dbReference type="Proteomes" id="UP001595533"/>
    </source>
</evidence>
<dbReference type="EMBL" id="JBHRTS010000003">
    <property type="protein sequence ID" value="MFC3193914.1"/>
    <property type="molecule type" value="Genomic_DNA"/>
</dbReference>
<proteinExistence type="predicted"/>
<dbReference type="Pfam" id="PF17803">
    <property type="entry name" value="Cadherin_4"/>
    <property type="match status" value="5"/>
</dbReference>
<dbReference type="SUPFAM" id="SSF49785">
    <property type="entry name" value="Galactose-binding domain-like"/>
    <property type="match status" value="1"/>
</dbReference>
<dbReference type="InterPro" id="IPR013783">
    <property type="entry name" value="Ig-like_fold"/>
</dbReference>
<dbReference type="Proteomes" id="UP001595533">
    <property type="component" value="Unassembled WGS sequence"/>
</dbReference>
<evidence type="ECO:0000256" key="1">
    <source>
        <dbReference type="ARBA" id="ARBA00022670"/>
    </source>
</evidence>
<dbReference type="SUPFAM" id="SSF49265">
    <property type="entry name" value="Fibronectin type III"/>
    <property type="match status" value="1"/>
</dbReference>
<feature type="non-terminal residue" evidence="5">
    <location>
        <position position="1487"/>
    </location>
</feature>
<name>A0ABV7J7I5_9GAMM</name>
<sequence length="1487" mass="157684">MKFRWMLLLMAVWLPVYGNEVIEQDSFPEHIPFSVSLPEQLNINPQGSLVELSYYDASASRQLYRELFTAVQVDDHQLAIKLGKGRFIEGDYSSVQALAANHPEFRVAITIDKQALKPYVGVKPAGHSIESMAILAGVKSTEDQLHWKGYQAKSTHSTVQQVTLGIDKLTGNEQIIARSPYTLEVIGPKMSKPMKSFPVAVSKAFQEQEINSLRHESLYDKEGNLFGTVSPQQDDPLAPKSAQNPGGFLTPSPSANFPGMPNISGFYPPDIEGAVGPDHYVQMVNSTYQIFDKITGASVAGPFTNNTLWSGFGGGCQNNNDGDPIALYDEMHDRWILTQFSVSTLPRSVCFAVSQTGDPTGDYYLYEVIAQRFPDYYKLGLWNVPGNTAIFMGTNSGQQNQYDVYAIDYENMRQGLPANPSQFFQNYPNLLMPADSDGASPAANTPGYFYTIRDGGEPYFGSPPNDSIDIYEFVVDWDTPANTTFTLAQVITNADGLTDFNWTVCGFFVSNCLEQPGTAVLIDSNSWWPQQRLQFRNFGTYQTLVGAWGVNAVPQPAKRSAIRWFELRKNTADPNWTYRQEGTFTPDTDHRFSPSISMDASGNIGLGYTVTSTTTFPSIRYTVHDSAVDPLGFMEPEVTMVAGTGSQTGSAGRWGDYASMDVDPVDGCTFWFTHEYIPVTSGASWQTQIGSFKVPSCEYYDVLPDDSEIQVCKTVGSASFDLTLTPDFDATTNLTQVGCPAGANCSFSPNPVVDPVKDATLNLTSLNSAGGGTYPITVTATDSVDNSKTADADLLLTLFDGTPGTPVLFSPADGAFQATLTPELSWGAVSDQQNYLLEVADSDDFSNIVFSTGTGGLSATTSTLNESTCYWWRVTPDNLCGNGISSSASTFYTGATLNTANFPSTDVPVTIPAVIATITSDLTIAGVGVINDVNVNTLDITHTWVSDLTIDLTSPQGTTVRIMNVGCTNRDDVLVTLDDEATPGTWSCNPAPVGQGGTFQPSNPLAAFDGEDADGTWTLTVIDSFNSDGGSLDGWGLSFQAFSDPGDQCPATNIDPTAVDDSATVDEDDPATTIDVQANDTDPDGGINTIQSVTQPANGAVVITNGGADLTYQPDADFCNDGTPTDDFTYTLNGGSVGTVAVTVNCVDDDPVAVNDSVTVTEDDPATTIDVISNDTDVDGGSNTIQSVTQPADGTVVITNAGADLTYQPDADFCNDGTPTDDFTYTLNGGSVGTVAVTVTCVDDDPNAVDDTATVTEDDPATTIDVISNDTDVDGGSNTVQSVTQPVNGTVVITNAGADLSYQPDADYCNDGTPTDDFTYTLNGGSAGNVAVTVTCVDDTPTAVNDTATITEDDPATTFDVLANDSNADGGPITIDSVTQPGNGLVVITNGGADLTYAPVADYCNDGVTTDDFTYTLNGGSVGTVAVTVNCVDDAPTANNDAATVTEDDPATTVDVLANDSNADGGPITIDSVTQPGNGLVVITNGG</sequence>